<dbReference type="GO" id="GO:0062129">
    <property type="term" value="C:chitin-based extracellular matrix"/>
    <property type="evidence" value="ECO:0007669"/>
    <property type="project" value="TreeGrafter"/>
</dbReference>
<dbReference type="PANTHER" id="PTHR31927:SF13">
    <property type="entry name" value="TWEEDLEBETA"/>
    <property type="match status" value="1"/>
</dbReference>
<proteinExistence type="predicted"/>
<feature type="domain" description="DUF243" evidence="2">
    <location>
        <begin position="1"/>
        <end position="65"/>
    </location>
</feature>
<reference evidence="3" key="1">
    <citation type="submission" date="2015-07" db="EMBL/GenBank/DDBJ databases">
        <title>Transcriptome Assembly of Anthurium amnicola.</title>
        <authorList>
            <person name="Suzuki J."/>
        </authorList>
    </citation>
    <scope>NUCLEOTIDE SEQUENCE</scope>
</reference>
<dbReference type="AlphaFoldDB" id="A0A1D1YGB9"/>
<evidence type="ECO:0000259" key="2">
    <source>
        <dbReference type="SMART" id="SM00690"/>
    </source>
</evidence>
<accession>A0A1D1YGB9</accession>
<feature type="non-terminal residue" evidence="3">
    <location>
        <position position="1"/>
    </location>
</feature>
<feature type="compositionally biased region" description="Polar residues" evidence="1">
    <location>
        <begin position="114"/>
        <end position="123"/>
    </location>
</feature>
<feature type="region of interest" description="Disordered" evidence="1">
    <location>
        <begin position="1"/>
        <end position="23"/>
    </location>
</feature>
<dbReference type="SMART" id="SM00690">
    <property type="entry name" value="DM5"/>
    <property type="match status" value="1"/>
</dbReference>
<evidence type="ECO:0000313" key="3">
    <source>
        <dbReference type="EMBL" id="JAT53684.1"/>
    </source>
</evidence>
<organism evidence="3">
    <name type="scientific">Anthurium amnicola</name>
    <dbReference type="NCBI Taxonomy" id="1678845"/>
    <lineage>
        <taxon>Eukaryota</taxon>
        <taxon>Viridiplantae</taxon>
        <taxon>Streptophyta</taxon>
        <taxon>Embryophyta</taxon>
        <taxon>Tracheophyta</taxon>
        <taxon>Spermatophyta</taxon>
        <taxon>Magnoliopsida</taxon>
        <taxon>Liliopsida</taxon>
        <taxon>Araceae</taxon>
        <taxon>Pothoideae</taxon>
        <taxon>Potheae</taxon>
        <taxon>Anthurium</taxon>
    </lineage>
</organism>
<name>A0A1D1YGB9_9ARAE</name>
<gene>
    <name evidence="3" type="ORF">g.51492</name>
</gene>
<evidence type="ECO:0000256" key="1">
    <source>
        <dbReference type="SAM" id="MobiDB-lite"/>
    </source>
</evidence>
<feature type="region of interest" description="Disordered" evidence="1">
    <location>
        <begin position="70"/>
        <end position="123"/>
    </location>
</feature>
<dbReference type="PANTHER" id="PTHR31927">
    <property type="entry name" value="FI07246P-RELATED-RELATED"/>
    <property type="match status" value="1"/>
</dbReference>
<dbReference type="EMBL" id="GDJX01014252">
    <property type="protein sequence ID" value="JAT53684.1"/>
    <property type="molecule type" value="Transcribed_RNA"/>
</dbReference>
<feature type="compositionally biased region" description="Low complexity" evidence="1">
    <location>
        <begin position="71"/>
        <end position="82"/>
    </location>
</feature>
<protein>
    <recommendedName>
        <fullName evidence="2">DUF243 domain-containing protein</fullName>
    </recommendedName>
</protein>
<dbReference type="InterPro" id="IPR004145">
    <property type="entry name" value="DUF243"/>
</dbReference>
<dbReference type="Pfam" id="PF03103">
    <property type="entry name" value="DUF243"/>
    <property type="match status" value="1"/>
</dbReference>
<sequence length="123" mass="13168">IVFIKAPTPPTPTQQTVELPPQDEEKTLIYVLVKKPDEQPELQVQQPAPTEPSKPEVYFIKYKAQKEEGYPNSIAPAPANPIGDDSIITDARGSGISLPIPEAPGSSYGAPARSPSSSYGTPL</sequence>